<protein>
    <submittedName>
        <fullName evidence="5">Fucoidanase</fullName>
    </submittedName>
</protein>
<evidence type="ECO:0000256" key="2">
    <source>
        <dbReference type="ARBA" id="ARBA00023157"/>
    </source>
</evidence>
<dbReference type="Gene3D" id="2.60.120.200">
    <property type="match status" value="1"/>
</dbReference>
<dbReference type="InterPro" id="IPR006558">
    <property type="entry name" value="LamG-like"/>
</dbReference>
<dbReference type="PANTHER" id="PTHR42535">
    <property type="entry name" value="OOKINETE PROTEIN, PUTATIVE-RELATED"/>
    <property type="match status" value="1"/>
</dbReference>
<sequence length="1025" mass="111790">MHPLRFPITFPKLPALGAALVLSLLAATAPLKAAEVSELMPLPEDYTSMWWAQGFPQVVDGAPWLRRIQTGHYSMILDTEALRITHLGPVAKGTDYESFVKSAPPLPEKTNPVDLHLGITVNGKSYRCTAGGKWTRYDGPRLVESGRFFQKGDVTGLVFTAEDGSVLNAETRFETCAWPERLGLILAAKPGEKALAGGEASFGKIGGGFGFDGKADLEIPHAPSLDTEQFTLGFWAFIPRNYSHQDGASPWLVCKNRNEARDGNYGMLLRQGKLEARLNIGGGKDGQFVVNSSSDVKRDRWNHLAMSYDGEVLRIFLNGKNVGEKKIGRVRKPGADPLVFGRRADSNSGHYVFRGAMDEIQYFDKALDPKLIGRMAMRPGESLPAAKPAHAWAFKVDGASSETMPMEDWKNASMEVRVSAEGGALSLNESWSLPDGARWADGEWKQVGLAMFPATFEEAPETSPISVKVSEKDQGGERPVTFDAAQGCHLIDLNGVRAQAPANGDKNDAIERYKLVFSNPTDRVEVADLKFVKDSGIQSITGVSAMLRDADGNPTGIPVQISKNWHNDEESGVYRGSWLHALTHLRLPPGSTTELELVISYGHWGGVAAASHAQLCLIGWGSNQHWSESALGSWGESICYEPEQGQANTTVTDVRPVMVNGGKDDKKWGWTSNVGGADFFRFFDPAGKRIAHSAMQTAYLKHGPCLSEVVFSGRVGEGIRHSSTVSLARTDDIVRGIYRLRMDVDKAMDFSRFVIFQVGSDTYNFTQEKKMAVGDAGGLKKEWNTTWGGNTYRTEPIVMDGTAPWVSLHEGSHFGGHKLMGAWANRGIVVRSWKARLGGKDASAWMAEHGVKRGSSETSTADFVPPPGVTRLEPGDFIEATFEHIVMPQTAESYYGPNEALRSALAKDGNTWRMIRRESAGNKLEVNVSQGSLEHTYPDVRIQTSGGAAAFTLKGGLAYLPVTFTGLASNDGVELLVDGKPLDQSVHGKDFWQTDFDPVSKTWSRTYNIPAQAGKTPGVNLQPKP</sequence>
<feature type="domain" description="LamG-like jellyroll fold" evidence="4">
    <location>
        <begin position="228"/>
        <end position="370"/>
    </location>
</feature>
<evidence type="ECO:0000256" key="1">
    <source>
        <dbReference type="ARBA" id="ARBA00022729"/>
    </source>
</evidence>
<keyword evidence="1 3" id="KW-0732">Signal</keyword>
<dbReference type="PANTHER" id="PTHR42535:SF2">
    <property type="entry name" value="CHROMOSOME UNDETERMINED SCAFFOLD_146, WHOLE GENOME SHOTGUN SEQUENCE"/>
    <property type="match status" value="1"/>
</dbReference>
<dbReference type="EMBL" id="LC378584">
    <property type="protein sequence ID" value="BBD74543.1"/>
    <property type="molecule type" value="Genomic_DNA"/>
</dbReference>
<dbReference type="SMR" id="A0A455R2M4"/>
<keyword evidence="2" id="KW-1015">Disulfide bond</keyword>
<dbReference type="SUPFAM" id="SSF49899">
    <property type="entry name" value="Concanavalin A-like lectins/glucanases"/>
    <property type="match status" value="1"/>
</dbReference>
<accession>A0A455R2M4</accession>
<evidence type="ECO:0000313" key="5">
    <source>
        <dbReference type="EMBL" id="BBD74543.1"/>
    </source>
</evidence>
<name>A0A455R2M4_9BACT</name>
<dbReference type="InterPro" id="IPR013320">
    <property type="entry name" value="ConA-like_dom_sf"/>
</dbReference>
<reference evidence="5" key="1">
    <citation type="submission" date="2018-03" db="EMBL/GenBank/DDBJ databases">
        <title>Gene involved in fucoidan degradation.</title>
        <authorList>
            <person name="Ohshiro T."/>
        </authorList>
    </citation>
    <scope>NUCLEOTIDE SEQUENCE</scope>
    <source>
        <strain evidence="5">H18</strain>
    </source>
</reference>
<dbReference type="Pfam" id="PF13385">
    <property type="entry name" value="Laminin_G_3"/>
    <property type="match status" value="1"/>
</dbReference>
<feature type="signal peptide" evidence="3">
    <location>
        <begin position="1"/>
        <end position="33"/>
    </location>
</feature>
<evidence type="ECO:0000259" key="4">
    <source>
        <dbReference type="SMART" id="SM00560"/>
    </source>
</evidence>
<dbReference type="AlphaFoldDB" id="A0A455R2M4"/>
<dbReference type="SMART" id="SM00560">
    <property type="entry name" value="LamGL"/>
    <property type="match status" value="1"/>
</dbReference>
<evidence type="ECO:0000256" key="3">
    <source>
        <dbReference type="SAM" id="SignalP"/>
    </source>
</evidence>
<proteinExistence type="predicted"/>
<feature type="chain" id="PRO_5019826761" evidence="3">
    <location>
        <begin position="34"/>
        <end position="1025"/>
    </location>
</feature>
<organism evidence="5">
    <name type="scientific">Luteolibacter algae</name>
    <dbReference type="NCBI Taxonomy" id="454151"/>
    <lineage>
        <taxon>Bacteria</taxon>
        <taxon>Pseudomonadati</taxon>
        <taxon>Verrucomicrobiota</taxon>
        <taxon>Verrucomicrobiia</taxon>
        <taxon>Verrucomicrobiales</taxon>
        <taxon>Verrucomicrobiaceae</taxon>
        <taxon>Luteolibacter</taxon>
    </lineage>
</organism>